<dbReference type="RefSeq" id="XP_018063563.1">
    <property type="nucleotide sequence ID" value="XM_018220654.1"/>
</dbReference>
<evidence type="ECO:0008006" key="7">
    <source>
        <dbReference type="Google" id="ProtNLM"/>
    </source>
</evidence>
<feature type="domain" description="DUF7099" evidence="2">
    <location>
        <begin position="645"/>
        <end position="1011"/>
    </location>
</feature>
<dbReference type="SUPFAM" id="SSF50978">
    <property type="entry name" value="WD40 repeat-like"/>
    <property type="match status" value="1"/>
</dbReference>
<dbReference type="InterPro" id="IPR055527">
    <property type="entry name" value="DUF7101"/>
</dbReference>
<feature type="compositionally biased region" description="Polar residues" evidence="1">
    <location>
        <begin position="589"/>
        <end position="601"/>
    </location>
</feature>
<feature type="compositionally biased region" description="Polar residues" evidence="1">
    <location>
        <begin position="640"/>
        <end position="653"/>
    </location>
</feature>
<evidence type="ECO:0000313" key="5">
    <source>
        <dbReference type="EMBL" id="KUJ09208.1"/>
    </source>
</evidence>
<proteinExistence type="predicted"/>
<dbReference type="Gene3D" id="2.130.10.10">
    <property type="entry name" value="YVTN repeat-like/Quinoprotein amine dehydrogenase"/>
    <property type="match status" value="1"/>
</dbReference>
<dbReference type="GeneID" id="28830380"/>
<reference evidence="5 6" key="1">
    <citation type="submission" date="2015-10" db="EMBL/GenBank/DDBJ databases">
        <title>Full genome of DAOMC 229536 Phialocephala scopiformis, a fungal endophyte of spruce producing the potent anti-insectan compound rugulosin.</title>
        <authorList>
            <consortium name="DOE Joint Genome Institute"/>
            <person name="Walker A.K."/>
            <person name="Frasz S.L."/>
            <person name="Seifert K.A."/>
            <person name="Miller J.D."/>
            <person name="Mondo S.J."/>
            <person name="Labutti K."/>
            <person name="Lipzen A."/>
            <person name="Dockter R."/>
            <person name="Kennedy M."/>
            <person name="Grigoriev I.V."/>
            <person name="Spatafora J.W."/>
        </authorList>
    </citation>
    <scope>NUCLEOTIDE SEQUENCE [LARGE SCALE GENOMIC DNA]</scope>
    <source>
        <strain evidence="5 6">CBS 120377</strain>
    </source>
</reference>
<feature type="domain" description="DUF7101" evidence="4">
    <location>
        <begin position="347"/>
        <end position="442"/>
    </location>
</feature>
<dbReference type="EMBL" id="KQ947432">
    <property type="protein sequence ID" value="KUJ09208.1"/>
    <property type="molecule type" value="Genomic_DNA"/>
</dbReference>
<feature type="region of interest" description="Disordered" evidence="1">
    <location>
        <begin position="520"/>
        <end position="657"/>
    </location>
</feature>
<dbReference type="Pfam" id="PF23388">
    <property type="entry name" value="DUF7099"/>
    <property type="match status" value="1"/>
</dbReference>
<gene>
    <name evidence="5" type="ORF">LY89DRAFT_740943</name>
</gene>
<evidence type="ECO:0000259" key="3">
    <source>
        <dbReference type="Pfam" id="PF23391"/>
    </source>
</evidence>
<evidence type="ECO:0000259" key="4">
    <source>
        <dbReference type="Pfam" id="PF23392"/>
    </source>
</evidence>
<dbReference type="Pfam" id="PF23392">
    <property type="entry name" value="DUF7101"/>
    <property type="match status" value="1"/>
</dbReference>
<keyword evidence="6" id="KW-1185">Reference proteome</keyword>
<organism evidence="5 6">
    <name type="scientific">Mollisia scopiformis</name>
    <name type="common">Conifer needle endophyte fungus</name>
    <name type="synonym">Phialocephala scopiformis</name>
    <dbReference type="NCBI Taxonomy" id="149040"/>
    <lineage>
        <taxon>Eukaryota</taxon>
        <taxon>Fungi</taxon>
        <taxon>Dikarya</taxon>
        <taxon>Ascomycota</taxon>
        <taxon>Pezizomycotina</taxon>
        <taxon>Leotiomycetes</taxon>
        <taxon>Helotiales</taxon>
        <taxon>Mollisiaceae</taxon>
        <taxon>Mollisia</taxon>
    </lineage>
</organism>
<evidence type="ECO:0000313" key="6">
    <source>
        <dbReference type="Proteomes" id="UP000070700"/>
    </source>
</evidence>
<dbReference type="Proteomes" id="UP000070700">
    <property type="component" value="Unassembled WGS sequence"/>
</dbReference>
<accession>A0A132B9Y1</accession>
<dbReference type="AlphaFoldDB" id="A0A132B9Y1"/>
<dbReference type="InterPro" id="IPR055525">
    <property type="entry name" value="DUF7099"/>
</dbReference>
<dbReference type="InParanoid" id="A0A132B9Y1"/>
<name>A0A132B9Y1_MOLSC</name>
<protein>
    <recommendedName>
        <fullName evidence="7">WD40 repeat protein</fullName>
    </recommendedName>
</protein>
<dbReference type="InterPro" id="IPR015943">
    <property type="entry name" value="WD40/YVTN_repeat-like_dom_sf"/>
</dbReference>
<evidence type="ECO:0000256" key="1">
    <source>
        <dbReference type="SAM" id="MobiDB-lite"/>
    </source>
</evidence>
<feature type="domain" description="DUF7100" evidence="3">
    <location>
        <begin position="6"/>
        <end position="336"/>
    </location>
</feature>
<feature type="compositionally biased region" description="Polar residues" evidence="1">
    <location>
        <begin position="568"/>
        <end position="580"/>
    </location>
</feature>
<sequence length="1068" mass="118807">MAGPSSSKFTRLANAFRLLSLRSDIDDLILELLGQFSLEKIYADGDKETYQSLVINLLAQLNAIFNIQRLTLPADSLQFGWYLGFLASWEVTLRTIEFVLQAVVDGREQLWESRLLREKYLAELLVNALRFLILHPKIPSSQRAKDRRDRFARLHRSLERIFDSYPGPESFLLLVCKEITDSLRSEPNGLGLPQKLKTELPNLATELYPIRDCLSSEYVTSIAPADGFPGDWLSQFLALRDVSQFVVGASLQYSVNQETRDVRLQSCSARTRNAVLRTLENIRLPHHLSQLDMIATFSETFRVVLPETLNLRRNSLDGQEDESDIDAIDALCARLNDRQVLHRVSDRELMHNVSQITRNIELLDDPSGHFKGPRPRLFALNCGSCHIVGETQLRNAEDCGFPLDFRESAEITLPSKAKCIMCREAITMMREVAVAKNVWELLKPLEPNVDTINVERHLSAQFQLGPPKVETGMPFHAGYGNILSTGRHRSQDTDISPSRVMFQGSISPDRSRTIPQALLMSPRSPGFSHMDTPRSDVPPSEEMTSSDKGYFDNTGTFGSTGTSDSLVKPTTSSGETSLPSGDSAFVRGSGQSRLQSMSTVSFVPEPLSRSQTAPTVAAPEKGKSRWRSKLTGSRRETPSRADSSSVSSGTLESPKTEEIQLKSLMSSAKSSSKGKGSKNVNAGLSQNSTYALFWTQTCINVWDISTSSPILGRAVMTESNCVLAAVTKMHLAYIIGTRDQKLTLRIVNLISASATPIEYRMPSSPWCHSLAICPRENYVVVGFDNAIVRFYNTSRSEEPREDRLHIRSSHRDCRACPPVNTLSFSNDGLNLLASTRSAKNGIIQVYSWRFPFEEFGELANCRYHVPLHESEDGGVSTVTFRSGNGGEENLMCVTTWTQSGIPVLFQPSDGHRSDIRTDSTTHQGKLGSRIQCAAFSPTGRELAMVNDKGHLYHITNLNSSPIEVKRIAISKELTTKSDWYAMTYMSLPDEEAIVLVWADASKAVAYVRKVPVKYNTLDTPVPMTPLTGGFPGPRYELPSEGREIPKPPVELSVDEILPLKISKEKEKA</sequence>
<dbReference type="InterPro" id="IPR055526">
    <property type="entry name" value="DUF7100"/>
</dbReference>
<dbReference type="InterPro" id="IPR036322">
    <property type="entry name" value="WD40_repeat_dom_sf"/>
</dbReference>
<dbReference type="KEGG" id="psco:LY89DRAFT_740943"/>
<evidence type="ECO:0000259" key="2">
    <source>
        <dbReference type="Pfam" id="PF23388"/>
    </source>
</evidence>
<feature type="compositionally biased region" description="Low complexity" evidence="1">
    <location>
        <begin position="554"/>
        <end position="565"/>
    </location>
</feature>
<dbReference type="OrthoDB" id="5321461at2759"/>
<dbReference type="Pfam" id="PF23391">
    <property type="entry name" value="DUF7100"/>
    <property type="match status" value="1"/>
</dbReference>